<keyword evidence="1" id="KW-0802">TPR repeat</keyword>
<name>A0AAU7QJK8_9GAMM</name>
<dbReference type="AlphaFoldDB" id="A0AAU7QJK8"/>
<feature type="repeat" description="TPR" evidence="1">
    <location>
        <begin position="124"/>
        <end position="157"/>
    </location>
</feature>
<proteinExistence type="predicted"/>
<feature type="chain" id="PRO_5043392043" description="Tetratricopeptide repeat protein" evidence="2">
    <location>
        <begin position="24"/>
        <end position="254"/>
    </location>
</feature>
<evidence type="ECO:0000313" key="3">
    <source>
        <dbReference type="EMBL" id="XBS88788.1"/>
    </source>
</evidence>
<dbReference type="EMBL" id="CP157948">
    <property type="protein sequence ID" value="XBS88788.1"/>
    <property type="molecule type" value="Genomic_DNA"/>
</dbReference>
<gene>
    <name evidence="3" type="ORF">ABNK63_10270</name>
</gene>
<reference evidence="3" key="1">
    <citation type="submission" date="2024-06" db="EMBL/GenBank/DDBJ databases">
        <authorList>
            <person name="Sun Y."/>
        </authorList>
    </citation>
    <scope>NUCLEOTIDE SEQUENCE</scope>
    <source>
        <strain evidence="3">IGA1.0</strain>
    </source>
</reference>
<dbReference type="RefSeq" id="WP_007805918.1">
    <property type="nucleotide sequence ID" value="NZ_CP157948.1"/>
</dbReference>
<dbReference type="Gene3D" id="1.25.40.10">
    <property type="entry name" value="Tetratricopeptide repeat domain"/>
    <property type="match status" value="1"/>
</dbReference>
<evidence type="ECO:0008006" key="4">
    <source>
        <dbReference type="Google" id="ProtNLM"/>
    </source>
</evidence>
<protein>
    <recommendedName>
        <fullName evidence="4">Tetratricopeptide repeat protein</fullName>
    </recommendedName>
</protein>
<dbReference type="PROSITE" id="PS51257">
    <property type="entry name" value="PROKAR_LIPOPROTEIN"/>
    <property type="match status" value="1"/>
</dbReference>
<dbReference type="SMART" id="SM00028">
    <property type="entry name" value="TPR"/>
    <property type="match status" value="3"/>
</dbReference>
<feature type="signal peptide" evidence="2">
    <location>
        <begin position="1"/>
        <end position="23"/>
    </location>
</feature>
<dbReference type="InterPro" id="IPR011990">
    <property type="entry name" value="TPR-like_helical_dom_sf"/>
</dbReference>
<dbReference type="SUPFAM" id="SSF48452">
    <property type="entry name" value="TPR-like"/>
    <property type="match status" value="1"/>
</dbReference>
<dbReference type="InterPro" id="IPR019734">
    <property type="entry name" value="TPR_rpt"/>
</dbReference>
<evidence type="ECO:0000256" key="1">
    <source>
        <dbReference type="PROSITE-ProRule" id="PRU00339"/>
    </source>
</evidence>
<accession>A0AAU7QJK8</accession>
<organism evidence="3">
    <name type="scientific">Rhodanobacter sp. IGA1.0</name>
    <dbReference type="NCBI Taxonomy" id="3158582"/>
    <lineage>
        <taxon>Bacteria</taxon>
        <taxon>Pseudomonadati</taxon>
        <taxon>Pseudomonadota</taxon>
        <taxon>Gammaproteobacteria</taxon>
        <taxon>Lysobacterales</taxon>
        <taxon>Rhodanobacteraceae</taxon>
        <taxon>Rhodanobacter</taxon>
    </lineage>
</organism>
<evidence type="ECO:0000256" key="2">
    <source>
        <dbReference type="SAM" id="SignalP"/>
    </source>
</evidence>
<sequence length="254" mass="27236">MHRFVIFAALVAASMLAGCAPHAAVKPASTITLNVDAAGKPGADADMKKVLGALEMIQAGRIQLAIDGPLNEVIDKYEALYKGRAGMVFCARGVGDALIYATLGSKTVNGKADVPVEVIGSAWALAYWARGYAYSEMARYADARAELEKALALSPMDSQYKNELAFTYQRSGDWNRMLALYQEAEGTAEISGTTPEATTELKCVALRGQGYALVELHRLDEATKAYQGCLKLVPGEPKSLGELGYIQDLRAKAH</sequence>
<keyword evidence="2" id="KW-0732">Signal</keyword>
<dbReference type="PROSITE" id="PS50005">
    <property type="entry name" value="TPR"/>
    <property type="match status" value="1"/>
</dbReference>